<reference evidence="4 5" key="1">
    <citation type="journal article" date="2015" name="Nature">
        <title>rRNA introns, odd ribosomes, and small enigmatic genomes across a large radiation of phyla.</title>
        <authorList>
            <person name="Brown C.T."/>
            <person name="Hug L.A."/>
            <person name="Thomas B.C."/>
            <person name="Sharon I."/>
            <person name="Castelle C.J."/>
            <person name="Singh A."/>
            <person name="Wilkins M.J."/>
            <person name="Williams K.H."/>
            <person name="Banfield J.F."/>
        </authorList>
    </citation>
    <scope>NUCLEOTIDE SEQUENCE [LARGE SCALE GENOMIC DNA]</scope>
</reference>
<feature type="domain" description="Fido" evidence="3">
    <location>
        <begin position="47"/>
        <end position="194"/>
    </location>
</feature>
<dbReference type="Gene3D" id="1.10.3290.10">
    <property type="entry name" value="Fido-like domain"/>
    <property type="match status" value="1"/>
</dbReference>
<organism evidence="4 5">
    <name type="scientific">Candidatus Roizmanbacteria bacterium GW2011_GWC2_35_12</name>
    <dbReference type="NCBI Taxonomy" id="1618485"/>
    <lineage>
        <taxon>Bacteria</taxon>
        <taxon>Candidatus Roizmaniibacteriota</taxon>
    </lineage>
</organism>
<dbReference type="PANTHER" id="PTHR13504:SF38">
    <property type="entry name" value="FIDO DOMAIN-CONTAINING PROTEIN"/>
    <property type="match status" value="1"/>
</dbReference>
<dbReference type="PROSITE" id="PS51459">
    <property type="entry name" value="FIDO"/>
    <property type="match status" value="1"/>
</dbReference>
<gene>
    <name evidence="4" type="ORF">UR63_C0024G0012</name>
</gene>
<evidence type="ECO:0000259" key="3">
    <source>
        <dbReference type="PROSITE" id="PS51459"/>
    </source>
</evidence>
<keyword evidence="2" id="KW-0547">Nucleotide-binding</keyword>
<dbReference type="SUPFAM" id="SSF140931">
    <property type="entry name" value="Fic-like"/>
    <property type="match status" value="1"/>
</dbReference>
<feature type="binding site" evidence="2">
    <location>
        <begin position="138"/>
        <end position="145"/>
    </location>
    <ligand>
        <name>ATP</name>
        <dbReference type="ChEBI" id="CHEBI:30616"/>
    </ligand>
</feature>
<evidence type="ECO:0000256" key="1">
    <source>
        <dbReference type="PIRSR" id="PIRSR640198-1"/>
    </source>
</evidence>
<dbReference type="InterPro" id="IPR040198">
    <property type="entry name" value="Fido_containing"/>
</dbReference>
<evidence type="ECO:0000313" key="5">
    <source>
        <dbReference type="Proteomes" id="UP000034127"/>
    </source>
</evidence>
<comment type="caution">
    <text evidence="4">The sequence shown here is derived from an EMBL/GenBank/DDBJ whole genome shotgun (WGS) entry which is preliminary data.</text>
</comment>
<dbReference type="AlphaFoldDB" id="A0A0G0BBY8"/>
<keyword evidence="2" id="KW-0067">ATP-binding</keyword>
<accession>A0A0G0BBY8</accession>
<dbReference type="Proteomes" id="UP000034127">
    <property type="component" value="Unassembled WGS sequence"/>
</dbReference>
<dbReference type="Pfam" id="PF02661">
    <property type="entry name" value="Fic"/>
    <property type="match status" value="1"/>
</dbReference>
<evidence type="ECO:0000313" key="4">
    <source>
        <dbReference type="EMBL" id="KKP67023.1"/>
    </source>
</evidence>
<dbReference type="InterPro" id="IPR036597">
    <property type="entry name" value="Fido-like_dom_sf"/>
</dbReference>
<dbReference type="PANTHER" id="PTHR13504">
    <property type="entry name" value="FIDO DOMAIN-CONTAINING PROTEIN DDB_G0283145"/>
    <property type="match status" value="1"/>
</dbReference>
<evidence type="ECO:0000256" key="2">
    <source>
        <dbReference type="PIRSR" id="PIRSR640198-2"/>
    </source>
</evidence>
<feature type="active site" evidence="1">
    <location>
        <position position="134"/>
    </location>
</feature>
<sequence length="206" mass="23795">MVIKTGATSYKQTKYGILPRQKVLELEVLGTKKGLLFLNQKAKTNKITPGFIKQIHKASFSEILVDDAGKFRIIQVTYSGKEAPHFSKIAEMIKVLCDDIEFTISKLPKSTDDQFIERVIELLARFQHRFVFIHPFVDYNGRTSRMFTSYILMRLNLPIIEIKTEKNKERKEYIQSLQKADTGEYQKLETIISTALNESMVKAIKK</sequence>
<proteinExistence type="predicted"/>
<protein>
    <submittedName>
        <fullName evidence="4">CRISPR-associated helicase Cas3</fullName>
    </submittedName>
</protein>
<dbReference type="GO" id="GO:0005524">
    <property type="term" value="F:ATP binding"/>
    <property type="evidence" value="ECO:0007669"/>
    <property type="project" value="UniProtKB-KW"/>
</dbReference>
<dbReference type="InterPro" id="IPR003812">
    <property type="entry name" value="Fido"/>
</dbReference>
<dbReference type="EMBL" id="LBPX01000024">
    <property type="protein sequence ID" value="KKP67023.1"/>
    <property type="molecule type" value="Genomic_DNA"/>
</dbReference>
<name>A0A0G0BBY8_9BACT</name>